<keyword evidence="3 5" id="KW-0808">Transferase</keyword>
<dbReference type="Pfam" id="PF01121">
    <property type="entry name" value="CoaE"/>
    <property type="match status" value="1"/>
</dbReference>
<feature type="binding site" evidence="3">
    <location>
        <begin position="12"/>
        <end position="17"/>
    </location>
    <ligand>
        <name>ATP</name>
        <dbReference type="ChEBI" id="CHEBI:30616"/>
    </ligand>
</feature>
<dbReference type="PANTHER" id="PTHR10695">
    <property type="entry name" value="DEPHOSPHO-COA KINASE-RELATED"/>
    <property type="match status" value="1"/>
</dbReference>
<evidence type="ECO:0000313" key="6">
    <source>
        <dbReference type="Proteomes" id="UP001546774"/>
    </source>
</evidence>
<reference evidence="5" key="1">
    <citation type="submission" date="2024-03" db="EMBL/GenBank/DDBJ databases">
        <title>Human intestinal bacterial collection.</title>
        <authorList>
            <person name="Pauvert C."/>
            <person name="Hitch T.C.A."/>
            <person name="Clavel T."/>
        </authorList>
    </citation>
    <scope>NUCLEOTIDE SEQUENCE [LARGE SCALE GENOMIC DNA]</scope>
    <source>
        <strain evidence="5">CLA-AA-H89B</strain>
    </source>
</reference>
<comment type="catalytic activity">
    <reaction evidence="3">
        <text>3'-dephospho-CoA + ATP = ADP + CoA + H(+)</text>
        <dbReference type="Rhea" id="RHEA:18245"/>
        <dbReference type="ChEBI" id="CHEBI:15378"/>
        <dbReference type="ChEBI" id="CHEBI:30616"/>
        <dbReference type="ChEBI" id="CHEBI:57287"/>
        <dbReference type="ChEBI" id="CHEBI:57328"/>
        <dbReference type="ChEBI" id="CHEBI:456216"/>
        <dbReference type="EC" id="2.7.1.24"/>
    </reaction>
</comment>
<keyword evidence="3 5" id="KW-0418">Kinase</keyword>
<keyword evidence="3" id="KW-0963">Cytoplasm</keyword>
<dbReference type="CDD" id="cd02022">
    <property type="entry name" value="DPCK"/>
    <property type="match status" value="1"/>
</dbReference>
<keyword evidence="2 3" id="KW-0067">ATP-binding</keyword>
<keyword evidence="1 3" id="KW-0547">Nucleotide-binding</keyword>
<comment type="similarity">
    <text evidence="3">Belongs to the CoaE family.</text>
</comment>
<dbReference type="PROSITE" id="PS51219">
    <property type="entry name" value="DPCK"/>
    <property type="match status" value="1"/>
</dbReference>
<name>A0ABV1H3B8_9FIRM</name>
<dbReference type="GO" id="GO:0004140">
    <property type="term" value="F:dephospho-CoA kinase activity"/>
    <property type="evidence" value="ECO:0007669"/>
    <property type="project" value="UniProtKB-EC"/>
</dbReference>
<dbReference type="EMBL" id="JBBMFS010000002">
    <property type="protein sequence ID" value="MEQ2554190.1"/>
    <property type="molecule type" value="Genomic_DNA"/>
</dbReference>
<comment type="caution">
    <text evidence="5">The sequence shown here is derived from an EMBL/GenBank/DDBJ whole genome shotgun (WGS) entry which is preliminary data.</text>
</comment>
<comment type="function">
    <text evidence="3">Catalyzes the phosphorylation of the 3'-hydroxyl group of dephosphocoenzyme A to form coenzyme A.</text>
</comment>
<dbReference type="SUPFAM" id="SSF52540">
    <property type="entry name" value="P-loop containing nucleoside triphosphate hydrolases"/>
    <property type="match status" value="1"/>
</dbReference>
<dbReference type="HAMAP" id="MF_00376">
    <property type="entry name" value="Dephospho_CoA_kinase"/>
    <property type="match status" value="1"/>
</dbReference>
<dbReference type="InterPro" id="IPR027417">
    <property type="entry name" value="P-loop_NTPase"/>
</dbReference>
<protein>
    <recommendedName>
        <fullName evidence="3 4">Dephospho-CoA kinase</fullName>
        <ecNumber evidence="3 4">2.7.1.24</ecNumber>
    </recommendedName>
    <alternativeName>
        <fullName evidence="3">Dephosphocoenzyme A kinase</fullName>
    </alternativeName>
</protein>
<dbReference type="Proteomes" id="UP001546774">
    <property type="component" value="Unassembled WGS sequence"/>
</dbReference>
<comment type="pathway">
    <text evidence="3">Cofactor biosynthesis; coenzyme A biosynthesis; CoA from (R)-pantothenate: step 5/5.</text>
</comment>
<dbReference type="Gene3D" id="3.40.50.300">
    <property type="entry name" value="P-loop containing nucleotide triphosphate hydrolases"/>
    <property type="match status" value="1"/>
</dbReference>
<evidence type="ECO:0000256" key="3">
    <source>
        <dbReference type="HAMAP-Rule" id="MF_00376"/>
    </source>
</evidence>
<dbReference type="NCBIfam" id="TIGR00152">
    <property type="entry name" value="dephospho-CoA kinase"/>
    <property type="match status" value="1"/>
</dbReference>
<proteinExistence type="inferred from homology"/>
<evidence type="ECO:0000313" key="5">
    <source>
        <dbReference type="EMBL" id="MEQ2554190.1"/>
    </source>
</evidence>
<comment type="subcellular location">
    <subcellularLocation>
        <location evidence="3">Cytoplasm</location>
    </subcellularLocation>
</comment>
<gene>
    <name evidence="3 5" type="primary">coaE</name>
    <name evidence="5" type="ORF">WMO37_04050</name>
</gene>
<evidence type="ECO:0000256" key="1">
    <source>
        <dbReference type="ARBA" id="ARBA00022741"/>
    </source>
</evidence>
<accession>A0ABV1H3B8</accession>
<sequence length="197" mass="22303">MKKIIGITGGIGSGKSTVLDLLEKNFSAYIIKADDVAKQLMEPGGKAFIEVVDFFGEEILLPDGTIDRKKLAAVVFANPNKRIVLNSITHPLVKKKIMEQIACLKAEDTYEYCFVEAALLIEDHYQTVCDEFWYIYVPETLRRERLKASRGYTDEKIDSILKSQLTEEEFAKACAHTVDNSKDLDFTLSQLEKLLQM</sequence>
<organism evidence="5 6">
    <name type="scientific">Lachnospira intestinalis</name>
    <dbReference type="NCBI Taxonomy" id="3133158"/>
    <lineage>
        <taxon>Bacteria</taxon>
        <taxon>Bacillati</taxon>
        <taxon>Bacillota</taxon>
        <taxon>Clostridia</taxon>
        <taxon>Lachnospirales</taxon>
        <taxon>Lachnospiraceae</taxon>
        <taxon>Lachnospira</taxon>
    </lineage>
</organism>
<evidence type="ECO:0000256" key="2">
    <source>
        <dbReference type="ARBA" id="ARBA00022840"/>
    </source>
</evidence>
<dbReference type="PANTHER" id="PTHR10695:SF46">
    <property type="entry name" value="BIFUNCTIONAL COENZYME A SYNTHASE-RELATED"/>
    <property type="match status" value="1"/>
</dbReference>
<dbReference type="EC" id="2.7.1.24" evidence="3 4"/>
<keyword evidence="6" id="KW-1185">Reference proteome</keyword>
<dbReference type="InterPro" id="IPR001977">
    <property type="entry name" value="Depp_CoAkinase"/>
</dbReference>
<keyword evidence="3" id="KW-0173">Coenzyme A biosynthesis</keyword>
<evidence type="ECO:0000256" key="4">
    <source>
        <dbReference type="NCBIfam" id="TIGR00152"/>
    </source>
</evidence>